<dbReference type="Gene3D" id="3.80.10.10">
    <property type="entry name" value="Ribonuclease Inhibitor"/>
    <property type="match status" value="1"/>
</dbReference>
<accession>A0A4R8Q9W1</accession>
<evidence type="ECO:0000313" key="3">
    <source>
        <dbReference type="Proteomes" id="UP000295083"/>
    </source>
</evidence>
<sequence>MASPRTDPLNLPDFDDLPPVEGMPQGCAWGLFDKDGNKDVYGTLNLLTPEVVQAASSEVKDGVSVSLNWTLDGMNKLGIPGRKPTGHKILSFRERMSVDASAWDDELEFNTQSSSQWDSLVHWQHQPSGLAYNNVKPCHEDMSATTTGANKLPTLDHWHSRGGVVGRGVLIDWKAYADDKGIENHPFDGNSVTVEDIEAVAAHQGVEFKPGDVFLIRFGATEVIDNLQPEDMAKLANMKLSGVEGSVKTAKWFWNKHFSAVVADASAFEVFPPVKPDGSVGSMADLAAVVRGVKEARFEGNLEWGRDHAKFLGTTTRTVFFKWFMLQPEHIDTLIDTPSLCANLKRFEYMWIDDDKHARAITNADIERLAQACPNLDTFLLGGVDDAKVDGEALIALFRHCPNLKTVRLLTRVDTQPFEILSTRPAWVPKLKTLSITSTGGRNCTEEKARLKTVREATRARDKMTVWFIKTMVTKDELEIKPDAMFERGMNKQWSWGKAAKANDLHVAHDDYGRW</sequence>
<dbReference type="Gene3D" id="3.50.30.50">
    <property type="entry name" value="Putative cyclase"/>
    <property type="match status" value="1"/>
</dbReference>
<organism evidence="2 3">
    <name type="scientific">Colletotrichum spinosum</name>
    <dbReference type="NCBI Taxonomy" id="1347390"/>
    <lineage>
        <taxon>Eukaryota</taxon>
        <taxon>Fungi</taxon>
        <taxon>Dikarya</taxon>
        <taxon>Ascomycota</taxon>
        <taxon>Pezizomycotina</taxon>
        <taxon>Sordariomycetes</taxon>
        <taxon>Hypocreomycetidae</taxon>
        <taxon>Glomerellales</taxon>
        <taxon>Glomerellaceae</taxon>
        <taxon>Colletotrichum</taxon>
        <taxon>Colletotrichum orbiculare species complex</taxon>
    </lineage>
</organism>
<protein>
    <submittedName>
        <fullName evidence="2">Uncharacterized protein</fullName>
    </submittedName>
</protein>
<proteinExistence type="inferred from homology"/>
<reference evidence="2 3" key="1">
    <citation type="submission" date="2018-11" db="EMBL/GenBank/DDBJ databases">
        <title>Genome sequence and assembly of Colletotrichum spinosum.</title>
        <authorList>
            <person name="Gan P."/>
            <person name="Shirasu K."/>
        </authorList>
    </citation>
    <scope>NUCLEOTIDE SEQUENCE [LARGE SCALE GENOMIC DNA]</scope>
    <source>
        <strain evidence="2 3">CBS 515.97</strain>
    </source>
</reference>
<dbReference type="InterPro" id="IPR037175">
    <property type="entry name" value="KFase_sf"/>
</dbReference>
<keyword evidence="3" id="KW-1185">Reference proteome</keyword>
<dbReference type="PANTHER" id="PTHR34861:SF10">
    <property type="entry name" value="CYCLASE"/>
    <property type="match status" value="1"/>
</dbReference>
<dbReference type="EMBL" id="QAPG01000041">
    <property type="protein sequence ID" value="TDZ35432.1"/>
    <property type="molecule type" value="Genomic_DNA"/>
</dbReference>
<dbReference type="PANTHER" id="PTHR34861">
    <property type="match status" value="1"/>
</dbReference>
<gene>
    <name evidence="2" type="ORF">C8035_v009324</name>
</gene>
<dbReference type="InterPro" id="IPR032675">
    <property type="entry name" value="LRR_dom_sf"/>
</dbReference>
<evidence type="ECO:0000313" key="2">
    <source>
        <dbReference type="EMBL" id="TDZ35432.1"/>
    </source>
</evidence>
<dbReference type="Proteomes" id="UP000295083">
    <property type="component" value="Unassembled WGS sequence"/>
</dbReference>
<comment type="caution">
    <text evidence="2">The sequence shown here is derived from an EMBL/GenBank/DDBJ whole genome shotgun (WGS) entry which is preliminary data.</text>
</comment>
<dbReference type="InterPro" id="IPR007325">
    <property type="entry name" value="KFase/CYL"/>
</dbReference>
<evidence type="ECO:0000256" key="1">
    <source>
        <dbReference type="ARBA" id="ARBA00007865"/>
    </source>
</evidence>
<dbReference type="GO" id="GO:0019441">
    <property type="term" value="P:L-tryptophan catabolic process to kynurenine"/>
    <property type="evidence" value="ECO:0007669"/>
    <property type="project" value="InterPro"/>
</dbReference>
<dbReference type="GO" id="GO:0004061">
    <property type="term" value="F:arylformamidase activity"/>
    <property type="evidence" value="ECO:0007669"/>
    <property type="project" value="InterPro"/>
</dbReference>
<comment type="similarity">
    <text evidence="1">Belongs to the Cyclase 1 superfamily.</text>
</comment>
<dbReference type="Pfam" id="PF04199">
    <property type="entry name" value="Cyclase"/>
    <property type="match status" value="1"/>
</dbReference>
<dbReference type="AlphaFoldDB" id="A0A4R8Q9W1"/>
<name>A0A4R8Q9W1_9PEZI</name>